<evidence type="ECO:0000256" key="2">
    <source>
        <dbReference type="ARBA" id="ARBA00015125"/>
    </source>
</evidence>
<organism evidence="7 8">
    <name type="scientific">Shewanella mangrovisoli</name>
    <dbReference type="NCBI Taxonomy" id="2864211"/>
    <lineage>
        <taxon>Bacteria</taxon>
        <taxon>Pseudomonadati</taxon>
        <taxon>Pseudomonadota</taxon>
        <taxon>Gammaproteobacteria</taxon>
        <taxon>Alteromonadales</taxon>
        <taxon>Shewanellaceae</taxon>
        <taxon>Shewanella</taxon>
    </lineage>
</organism>
<dbReference type="NCBIfam" id="TIGR00254">
    <property type="entry name" value="GGDEF"/>
    <property type="match status" value="1"/>
</dbReference>
<comment type="catalytic activity">
    <reaction evidence="4">
        <text>2 GTP = 3',3'-c-di-GMP + 2 diphosphate</text>
        <dbReference type="Rhea" id="RHEA:24898"/>
        <dbReference type="ChEBI" id="CHEBI:33019"/>
        <dbReference type="ChEBI" id="CHEBI:37565"/>
        <dbReference type="ChEBI" id="CHEBI:58805"/>
        <dbReference type="EC" id="2.7.7.65"/>
    </reaction>
</comment>
<dbReference type="InterPro" id="IPR009050">
    <property type="entry name" value="Globin-like_sf"/>
</dbReference>
<dbReference type="Gene3D" id="3.30.70.270">
    <property type="match status" value="1"/>
</dbReference>
<dbReference type="CDD" id="cd14758">
    <property type="entry name" value="GS_GGDEF_1"/>
    <property type="match status" value="1"/>
</dbReference>
<dbReference type="InterPro" id="IPR012292">
    <property type="entry name" value="Globin/Proto"/>
</dbReference>
<evidence type="ECO:0000259" key="6">
    <source>
        <dbReference type="PROSITE" id="PS50887"/>
    </source>
</evidence>
<dbReference type="PANTHER" id="PTHR45138:SF9">
    <property type="entry name" value="DIGUANYLATE CYCLASE DGCM-RELATED"/>
    <property type="match status" value="1"/>
</dbReference>
<keyword evidence="8" id="KW-1185">Reference proteome</keyword>
<dbReference type="EMBL" id="JBHFGU010000011">
    <property type="protein sequence ID" value="MFB2622201.1"/>
    <property type="molecule type" value="Genomic_DNA"/>
</dbReference>
<evidence type="ECO:0000256" key="1">
    <source>
        <dbReference type="ARBA" id="ARBA00012528"/>
    </source>
</evidence>
<gene>
    <name evidence="7" type="ORF">ACE02W_20485</name>
</gene>
<accession>A0ABV4VPS6</accession>
<dbReference type="RefSeq" id="WP_342202851.1">
    <property type="nucleotide sequence ID" value="NZ_JBCATE010000011.1"/>
</dbReference>
<evidence type="ECO:0000313" key="7">
    <source>
        <dbReference type="EMBL" id="MFB2622201.1"/>
    </source>
</evidence>
<dbReference type="InterPro" id="IPR043128">
    <property type="entry name" value="Rev_trsase/Diguanyl_cyclase"/>
</dbReference>
<dbReference type="SUPFAM" id="SSF55073">
    <property type="entry name" value="Nucleotide cyclase"/>
    <property type="match status" value="1"/>
</dbReference>
<dbReference type="PANTHER" id="PTHR45138">
    <property type="entry name" value="REGULATORY COMPONENTS OF SENSORY TRANSDUCTION SYSTEM"/>
    <property type="match status" value="1"/>
</dbReference>
<keyword evidence="7" id="KW-0808">Transferase</keyword>
<sequence>MLQTEQTLFEQMRITELEIDFRKSLFSFTLADVRALQSFKPVIEENIDKIVDDFYGLQTSVSEIALLIGDSDTLARLRTAQRRYVLDLFNGVYDLEYVNNRLRIGLVHKRIGVEPKLYLSAVHTLKELIYAEINNSVADDLQNERIRVAIDKLVLFDVTLVFDTYIRSLVSEIENAKDKAERYAQSMESKVKERTQQLEELSQTDPLTGLLNVRHLQEIGTRILRAAQRRAEPVSVIYLDVDDFKSFNDTQGHRSGDEVLCAVAQAIKESTRVEDHSFRYGGDEFCIIMPNCREDQARDNFIERFNQNIKLHLNNISLSYGIVDTGPYDYDDANTLIHKADQKMYSYKRAAKLQQQGTVSMAANDIKSDMPQSASQVGTPQAAITPTIVHSIQQPQGINKVAE</sequence>
<dbReference type="InterPro" id="IPR029787">
    <property type="entry name" value="Nucleotide_cyclase"/>
</dbReference>
<dbReference type="Pfam" id="PF11563">
    <property type="entry name" value="Protoglobin"/>
    <property type="match status" value="1"/>
</dbReference>
<proteinExistence type="predicted"/>
<evidence type="ECO:0000256" key="3">
    <source>
        <dbReference type="ARBA" id="ARBA00029839"/>
    </source>
</evidence>
<dbReference type="EC" id="2.7.7.65" evidence="1"/>
<dbReference type="Pfam" id="PF00990">
    <property type="entry name" value="GGDEF"/>
    <property type="match status" value="1"/>
</dbReference>
<keyword evidence="7" id="KW-0548">Nucleotidyltransferase</keyword>
<dbReference type="PROSITE" id="PS50887">
    <property type="entry name" value="GGDEF"/>
    <property type="match status" value="1"/>
</dbReference>
<dbReference type="InterPro" id="IPR000160">
    <property type="entry name" value="GGDEF_dom"/>
</dbReference>
<feature type="coiled-coil region" evidence="5">
    <location>
        <begin position="166"/>
        <end position="204"/>
    </location>
</feature>
<evidence type="ECO:0000256" key="4">
    <source>
        <dbReference type="ARBA" id="ARBA00034247"/>
    </source>
</evidence>
<feature type="domain" description="GGDEF" evidence="6">
    <location>
        <begin position="232"/>
        <end position="366"/>
    </location>
</feature>
<keyword evidence="5" id="KW-0175">Coiled coil</keyword>
<dbReference type="Proteomes" id="UP001576708">
    <property type="component" value="Unassembled WGS sequence"/>
</dbReference>
<evidence type="ECO:0000313" key="8">
    <source>
        <dbReference type="Proteomes" id="UP001576708"/>
    </source>
</evidence>
<dbReference type="InterPro" id="IPR050469">
    <property type="entry name" value="Diguanylate_Cyclase"/>
</dbReference>
<dbReference type="Gene3D" id="1.10.490.10">
    <property type="entry name" value="Globins"/>
    <property type="match status" value="1"/>
</dbReference>
<dbReference type="SMART" id="SM00267">
    <property type="entry name" value="GGDEF"/>
    <property type="match status" value="1"/>
</dbReference>
<comment type="caution">
    <text evidence="7">The sequence shown here is derived from an EMBL/GenBank/DDBJ whole genome shotgun (WGS) entry which is preliminary data.</text>
</comment>
<name>A0ABV4VPS6_9GAMM</name>
<reference evidence="7 8" key="1">
    <citation type="submission" date="2024-09" db="EMBL/GenBank/DDBJ databases">
        <authorList>
            <person name="Zhang Y."/>
        </authorList>
    </citation>
    <scope>NUCLEOTIDE SEQUENCE [LARGE SCALE GENOMIC DNA]</scope>
    <source>
        <strain evidence="7 8">ZJ318</strain>
    </source>
</reference>
<dbReference type="InterPro" id="IPR044398">
    <property type="entry name" value="Globin-sensor_dom"/>
</dbReference>
<evidence type="ECO:0000256" key="5">
    <source>
        <dbReference type="SAM" id="Coils"/>
    </source>
</evidence>
<dbReference type="SUPFAM" id="SSF46458">
    <property type="entry name" value="Globin-like"/>
    <property type="match status" value="1"/>
</dbReference>
<protein>
    <recommendedName>
        <fullName evidence="2">Diguanylate cyclase DosC</fullName>
        <ecNumber evidence="1">2.7.7.65</ecNumber>
    </recommendedName>
    <alternativeName>
        <fullName evidence="3">Direct oxygen-sensing cyclase</fullName>
    </alternativeName>
</protein>
<dbReference type="CDD" id="cd01949">
    <property type="entry name" value="GGDEF"/>
    <property type="match status" value="1"/>
</dbReference>
<dbReference type="GO" id="GO:0052621">
    <property type="term" value="F:diguanylate cyclase activity"/>
    <property type="evidence" value="ECO:0007669"/>
    <property type="project" value="UniProtKB-EC"/>
</dbReference>